<protein>
    <submittedName>
        <fullName evidence="2">Redoxin domain-containing protein</fullName>
    </submittedName>
</protein>
<dbReference type="EMBL" id="SRYD01000023">
    <property type="protein sequence ID" value="TGY74309.1"/>
    <property type="molecule type" value="Genomic_DNA"/>
</dbReference>
<organism evidence="2 3">
    <name type="scientific">Muribaculum intestinale</name>
    <dbReference type="NCBI Taxonomy" id="1796646"/>
    <lineage>
        <taxon>Bacteria</taxon>
        <taxon>Pseudomonadati</taxon>
        <taxon>Bacteroidota</taxon>
        <taxon>Bacteroidia</taxon>
        <taxon>Bacteroidales</taxon>
        <taxon>Muribaculaceae</taxon>
        <taxon>Muribaculum</taxon>
    </lineage>
</organism>
<proteinExistence type="predicted"/>
<dbReference type="Proteomes" id="UP000306630">
    <property type="component" value="Unassembled WGS sequence"/>
</dbReference>
<evidence type="ECO:0000259" key="1">
    <source>
        <dbReference type="PROSITE" id="PS51352"/>
    </source>
</evidence>
<dbReference type="PROSITE" id="PS51352">
    <property type="entry name" value="THIOREDOXIN_2"/>
    <property type="match status" value="1"/>
</dbReference>
<sequence length="219" mass="23266">MSAMTVVVRVVLSLLLLVVAGGCITEKDEPVVSVGVGDAVPQFSVTLDDGSQFDYDIVRRHPCVIVFFDTSCPDCRAALPVIQSVASELAASTPGIPRDGVEVATNAVATSREPRGDAINGLVVASGAGYISREPRGDALDVRFICISRGETQPSVAAYWQEAGLTLPYSAQPDDAVYRLFANRIIPRVYVTRPAAPLPVISALFVERLTPEALRAALP</sequence>
<dbReference type="SUPFAM" id="SSF52833">
    <property type="entry name" value="Thioredoxin-like"/>
    <property type="match status" value="1"/>
</dbReference>
<evidence type="ECO:0000313" key="3">
    <source>
        <dbReference type="Proteomes" id="UP000306630"/>
    </source>
</evidence>
<dbReference type="Gene3D" id="3.40.30.10">
    <property type="entry name" value="Glutaredoxin"/>
    <property type="match status" value="1"/>
</dbReference>
<name>A0A4V3RUB5_9BACT</name>
<evidence type="ECO:0000313" key="2">
    <source>
        <dbReference type="EMBL" id="TGY74309.1"/>
    </source>
</evidence>
<dbReference type="InterPro" id="IPR013766">
    <property type="entry name" value="Thioredoxin_domain"/>
</dbReference>
<gene>
    <name evidence="2" type="ORF">E5333_06985</name>
</gene>
<dbReference type="AlphaFoldDB" id="A0A4V3RUB5"/>
<comment type="caution">
    <text evidence="2">The sequence shown here is derived from an EMBL/GenBank/DDBJ whole genome shotgun (WGS) entry which is preliminary data.</text>
</comment>
<feature type="domain" description="Thioredoxin" evidence="1">
    <location>
        <begin position="34"/>
        <end position="219"/>
    </location>
</feature>
<dbReference type="InterPro" id="IPR036249">
    <property type="entry name" value="Thioredoxin-like_sf"/>
</dbReference>
<reference evidence="2 3" key="1">
    <citation type="submission" date="2019-04" db="EMBL/GenBank/DDBJ databases">
        <title>Microbes associate with the intestines of laboratory mice.</title>
        <authorList>
            <person name="Navarre W."/>
            <person name="Wong E."/>
            <person name="Huang K."/>
            <person name="Tropini C."/>
            <person name="Ng K."/>
            <person name="Yu B."/>
        </authorList>
    </citation>
    <scope>NUCLEOTIDE SEQUENCE [LARGE SCALE GENOMIC DNA]</scope>
    <source>
        <strain evidence="2 3">NM06_A21</strain>
    </source>
</reference>
<accession>A0A4V3RUB5</accession>